<organism evidence="2 3">
    <name type="scientific">Streptomyces rectiviolaceus</name>
    <dbReference type="NCBI Taxonomy" id="332591"/>
    <lineage>
        <taxon>Bacteria</taxon>
        <taxon>Bacillati</taxon>
        <taxon>Actinomycetota</taxon>
        <taxon>Actinomycetes</taxon>
        <taxon>Kitasatosporales</taxon>
        <taxon>Streptomycetaceae</taxon>
        <taxon>Streptomyces</taxon>
    </lineage>
</organism>
<dbReference type="EMBL" id="BAAAUG010000132">
    <property type="protein sequence ID" value="GAA3133357.1"/>
    <property type="molecule type" value="Genomic_DNA"/>
</dbReference>
<reference evidence="3" key="1">
    <citation type="journal article" date="2019" name="Int. J. Syst. Evol. Microbiol.">
        <title>The Global Catalogue of Microorganisms (GCM) 10K type strain sequencing project: providing services to taxonomists for standard genome sequencing and annotation.</title>
        <authorList>
            <consortium name="The Broad Institute Genomics Platform"/>
            <consortium name="The Broad Institute Genome Sequencing Center for Infectious Disease"/>
            <person name="Wu L."/>
            <person name="Ma J."/>
        </authorList>
    </citation>
    <scope>NUCLEOTIDE SEQUENCE [LARGE SCALE GENOMIC DNA]</scope>
    <source>
        <strain evidence="3">JCM 9092</strain>
    </source>
</reference>
<name>A0ABP6N230_9ACTN</name>
<proteinExistence type="predicted"/>
<evidence type="ECO:0000256" key="1">
    <source>
        <dbReference type="SAM" id="Phobius"/>
    </source>
</evidence>
<protein>
    <submittedName>
        <fullName evidence="2">DUF1453 family protein</fullName>
    </submittedName>
</protein>
<sequence>MSGLTNVLVICAVVALVIVRQFKAQQITADRRWWAIPAVLVFMAVREPDVLDPHHQAAAVALLAAELLVGLAIGFGWARTTHVWTAPDGAVWGKGTKATAIVWGVGIGLRLGLFGIGALLGVRQGSAALMLALAATLLVRSGMLAQRAGLLRPAYGVADAAYEPMRKDPV</sequence>
<accession>A0ABP6N230</accession>
<keyword evidence="1" id="KW-1133">Transmembrane helix</keyword>
<evidence type="ECO:0000313" key="3">
    <source>
        <dbReference type="Proteomes" id="UP001501637"/>
    </source>
</evidence>
<feature type="transmembrane region" description="Helical" evidence="1">
    <location>
        <begin position="98"/>
        <end position="120"/>
    </location>
</feature>
<gene>
    <name evidence="2" type="ORF">GCM10010449_62770</name>
</gene>
<evidence type="ECO:0000313" key="2">
    <source>
        <dbReference type="EMBL" id="GAA3133357.1"/>
    </source>
</evidence>
<keyword evidence="3" id="KW-1185">Reference proteome</keyword>
<dbReference type="Proteomes" id="UP001501637">
    <property type="component" value="Unassembled WGS sequence"/>
</dbReference>
<feature type="transmembrane region" description="Helical" evidence="1">
    <location>
        <begin position="58"/>
        <end position="78"/>
    </location>
</feature>
<dbReference type="RefSeq" id="WP_344526620.1">
    <property type="nucleotide sequence ID" value="NZ_BAAAUG010000132.1"/>
</dbReference>
<keyword evidence="1" id="KW-0812">Transmembrane</keyword>
<keyword evidence="1" id="KW-0472">Membrane</keyword>
<comment type="caution">
    <text evidence="2">The sequence shown here is derived from an EMBL/GenBank/DDBJ whole genome shotgun (WGS) entry which is preliminary data.</text>
</comment>